<sequence>MPSQCTTKRREQRTKQKEKQTADQASSTTGTTAQLKVTLTKHSGTQTKIIQSSMPPQQTLLAQRSDTH</sequence>
<evidence type="ECO:0000256" key="1">
    <source>
        <dbReference type="SAM" id="MobiDB-lite"/>
    </source>
</evidence>
<dbReference type="AlphaFoldDB" id="A0A915L337"/>
<dbReference type="Proteomes" id="UP000887565">
    <property type="component" value="Unplaced"/>
</dbReference>
<evidence type="ECO:0000313" key="3">
    <source>
        <dbReference type="WBParaSite" id="nRc.2.0.1.t45483-RA"/>
    </source>
</evidence>
<organism evidence="2 3">
    <name type="scientific">Romanomermis culicivorax</name>
    <name type="common">Nematode worm</name>
    <dbReference type="NCBI Taxonomy" id="13658"/>
    <lineage>
        <taxon>Eukaryota</taxon>
        <taxon>Metazoa</taxon>
        <taxon>Ecdysozoa</taxon>
        <taxon>Nematoda</taxon>
        <taxon>Enoplea</taxon>
        <taxon>Dorylaimia</taxon>
        <taxon>Mermithida</taxon>
        <taxon>Mermithoidea</taxon>
        <taxon>Mermithidae</taxon>
        <taxon>Romanomermis</taxon>
    </lineage>
</organism>
<name>A0A915L337_ROMCU</name>
<accession>A0A915L337</accession>
<keyword evidence="2" id="KW-1185">Reference proteome</keyword>
<dbReference type="WBParaSite" id="nRc.2.0.1.t45483-RA">
    <property type="protein sequence ID" value="nRc.2.0.1.t45483-RA"/>
    <property type="gene ID" value="nRc.2.0.1.g45483"/>
</dbReference>
<feature type="compositionally biased region" description="Polar residues" evidence="1">
    <location>
        <begin position="22"/>
        <end position="68"/>
    </location>
</feature>
<reference evidence="3" key="1">
    <citation type="submission" date="2022-11" db="UniProtKB">
        <authorList>
            <consortium name="WormBaseParasite"/>
        </authorList>
    </citation>
    <scope>IDENTIFICATION</scope>
</reference>
<proteinExistence type="predicted"/>
<feature type="region of interest" description="Disordered" evidence="1">
    <location>
        <begin position="1"/>
        <end position="68"/>
    </location>
</feature>
<evidence type="ECO:0000313" key="2">
    <source>
        <dbReference type="Proteomes" id="UP000887565"/>
    </source>
</evidence>
<protein>
    <submittedName>
        <fullName evidence="3">Uncharacterized protein</fullName>
    </submittedName>
</protein>